<dbReference type="AlphaFoldDB" id="A0A644W8M0"/>
<evidence type="ECO:0008006" key="2">
    <source>
        <dbReference type="Google" id="ProtNLM"/>
    </source>
</evidence>
<protein>
    <recommendedName>
        <fullName evidence="2">Core-binding (CB) domain-containing protein</fullName>
    </recommendedName>
</protein>
<evidence type="ECO:0000313" key="1">
    <source>
        <dbReference type="EMBL" id="MPM00175.1"/>
    </source>
</evidence>
<comment type="caution">
    <text evidence="1">The sequence shown here is derived from an EMBL/GenBank/DDBJ whole genome shotgun (WGS) entry which is preliminary data.</text>
</comment>
<accession>A0A644W8M0</accession>
<reference evidence="1" key="1">
    <citation type="submission" date="2019-08" db="EMBL/GenBank/DDBJ databases">
        <authorList>
            <person name="Kucharzyk K."/>
            <person name="Murdoch R.W."/>
            <person name="Higgins S."/>
            <person name="Loffler F."/>
        </authorList>
    </citation>
    <scope>NUCLEOTIDE SEQUENCE</scope>
</reference>
<dbReference type="EMBL" id="VSSQ01000712">
    <property type="protein sequence ID" value="MPM00175.1"/>
    <property type="molecule type" value="Genomic_DNA"/>
</dbReference>
<organism evidence="1">
    <name type="scientific">bioreactor metagenome</name>
    <dbReference type="NCBI Taxonomy" id="1076179"/>
    <lineage>
        <taxon>unclassified sequences</taxon>
        <taxon>metagenomes</taxon>
        <taxon>ecological metagenomes</taxon>
    </lineage>
</organism>
<name>A0A644W8M0_9ZZZZ</name>
<sequence>MTPLAPDLSAFLQTHLPGECGASRHTIAAYAHAFTLLLRFAAERSSVPLRNLPSKTLMCR</sequence>
<proteinExistence type="predicted"/>
<gene>
    <name evidence="1" type="ORF">SDC9_46398</name>
</gene>